<proteinExistence type="predicted"/>
<evidence type="ECO:0000313" key="3">
    <source>
        <dbReference type="Proteomes" id="UP001321125"/>
    </source>
</evidence>
<protein>
    <submittedName>
        <fullName evidence="2">BCCT family transporter</fullName>
    </submittedName>
</protein>
<evidence type="ECO:0000313" key="2">
    <source>
        <dbReference type="EMBL" id="MCZ0926351.1"/>
    </source>
</evidence>
<accession>A0ABT4IRQ1</accession>
<feature type="transmembrane region" description="Helical" evidence="1">
    <location>
        <begin position="16"/>
        <end position="35"/>
    </location>
</feature>
<keyword evidence="3" id="KW-1185">Reference proteome</keyword>
<keyword evidence="1" id="KW-1133">Transmembrane helix</keyword>
<sequence length="96" mass="10302">MMDALARKLGLKTDSTIFFSSAGIMILFLVVILIAPGPIGAAFGAEPKWVVTNLGWLFIFGVTSWVAVLLWLSVNVPTSRNANWLASSGPRLKVGL</sequence>
<organism evidence="2 3">
    <name type="scientific">Vreelandella janggokensis</name>
    <dbReference type="NCBI Taxonomy" id="370767"/>
    <lineage>
        <taxon>Bacteria</taxon>
        <taxon>Pseudomonadati</taxon>
        <taxon>Pseudomonadota</taxon>
        <taxon>Gammaproteobacteria</taxon>
        <taxon>Oceanospirillales</taxon>
        <taxon>Halomonadaceae</taxon>
        <taxon>Vreelandella</taxon>
    </lineage>
</organism>
<evidence type="ECO:0000256" key="1">
    <source>
        <dbReference type="SAM" id="Phobius"/>
    </source>
</evidence>
<dbReference type="RefSeq" id="WP_264823080.1">
    <property type="nucleotide sequence ID" value="NZ_JAKNQT010000001.1"/>
</dbReference>
<dbReference type="EMBL" id="JAKNQU010000002">
    <property type="protein sequence ID" value="MCZ0926351.1"/>
    <property type="molecule type" value="Genomic_DNA"/>
</dbReference>
<keyword evidence="1" id="KW-0812">Transmembrane</keyword>
<keyword evidence="1" id="KW-0472">Membrane</keyword>
<comment type="caution">
    <text evidence="2">The sequence shown here is derived from an EMBL/GenBank/DDBJ whole genome shotgun (WGS) entry which is preliminary data.</text>
</comment>
<name>A0ABT4IRQ1_9GAMM</name>
<feature type="transmembrane region" description="Helical" evidence="1">
    <location>
        <begin position="55"/>
        <end position="74"/>
    </location>
</feature>
<reference evidence="2 3" key="1">
    <citation type="submission" date="2022-02" db="EMBL/GenBank/DDBJ databases">
        <title>Study of halophilic communities from a Mexican lake.</title>
        <authorList>
            <person name="Hernandez-Soto L.M."/>
            <person name="Martinez-Abarca F."/>
            <person name="Ramirez-Saad H.C."/>
            <person name="Aguirre-Garrido J.F."/>
        </authorList>
    </citation>
    <scope>NUCLEOTIDE SEQUENCE [LARGE SCALE GENOMIC DNA]</scope>
    <source>
        <strain evidence="2 3">Hjan13</strain>
    </source>
</reference>
<dbReference type="Proteomes" id="UP001321125">
    <property type="component" value="Unassembled WGS sequence"/>
</dbReference>
<gene>
    <name evidence="2" type="ORF">L0635_04555</name>
</gene>